<dbReference type="EMBL" id="MZMT01000053">
    <property type="protein sequence ID" value="PIO42281.1"/>
    <property type="molecule type" value="Genomic_DNA"/>
</dbReference>
<evidence type="ECO:0000313" key="1">
    <source>
        <dbReference type="EMBL" id="PIO42281.1"/>
    </source>
</evidence>
<accession>A0A2N9VS13</accession>
<gene>
    <name evidence="1" type="ORF">B5P45_24970</name>
</gene>
<reference evidence="2" key="1">
    <citation type="journal article" date="2017" name="Int J Environ Stud">
        <title>Does the Miocene-Pliocene relict legume Oxytropis triphylla form nitrogen-fixing nodules with a combination of bacterial strains?</title>
        <authorList>
            <person name="Safronova V."/>
            <person name="Belimov A."/>
            <person name="Sazanova A."/>
            <person name="Kuznetsova I."/>
            <person name="Popova J."/>
            <person name="Andronov E."/>
            <person name="Verkhozina A."/>
            <person name="Tikhonovich I."/>
        </authorList>
    </citation>
    <scope>NUCLEOTIDE SEQUENCE [LARGE SCALE GENOMIC DNA]</scope>
    <source>
        <strain evidence="2">Tri-38</strain>
    </source>
</reference>
<organism evidence="1 2">
    <name type="scientific">Phyllobacterium zundukense</name>
    <dbReference type="NCBI Taxonomy" id="1867719"/>
    <lineage>
        <taxon>Bacteria</taxon>
        <taxon>Pseudomonadati</taxon>
        <taxon>Pseudomonadota</taxon>
        <taxon>Alphaproteobacteria</taxon>
        <taxon>Hyphomicrobiales</taxon>
        <taxon>Phyllobacteriaceae</taxon>
        <taxon>Phyllobacterium</taxon>
    </lineage>
</organism>
<proteinExistence type="predicted"/>
<keyword evidence="2" id="KW-1185">Reference proteome</keyword>
<evidence type="ECO:0000313" key="2">
    <source>
        <dbReference type="Proteomes" id="UP000232163"/>
    </source>
</evidence>
<sequence length="69" mass="7742">MAGAMVFPDVLKAFSFSIARRHHGLKTRRKSLLLCNIGNAALQHWQFSIDATQSIVSPREGNKIKGYEQ</sequence>
<protein>
    <submittedName>
        <fullName evidence="1">Uncharacterized protein</fullName>
    </submittedName>
</protein>
<dbReference type="AlphaFoldDB" id="A0A2N9VS13"/>
<comment type="caution">
    <text evidence="1">The sequence shown here is derived from an EMBL/GenBank/DDBJ whole genome shotgun (WGS) entry which is preliminary data.</text>
</comment>
<dbReference type="Proteomes" id="UP000232163">
    <property type="component" value="Unassembled WGS sequence"/>
</dbReference>
<name>A0A2N9VS13_9HYPH</name>